<evidence type="ECO:0000313" key="1">
    <source>
        <dbReference type="EMBL" id="NEV69265.1"/>
    </source>
</evidence>
<dbReference type="AlphaFoldDB" id="A0A0C1Y9I6"/>
<reference evidence="1" key="2">
    <citation type="journal article" date="2015" name="Genome Announc.">
        <title>Draft Genome Sequence of Filamentous Marine Cyanobacterium Lyngbya confervoides Strain BDU141951.</title>
        <authorList>
            <person name="Chandrababunaidu M.M."/>
            <person name="Sen D."/>
            <person name="Tripathy S."/>
        </authorList>
    </citation>
    <scope>NUCLEOTIDE SEQUENCE</scope>
    <source>
        <strain evidence="1">BDU141951</strain>
    </source>
</reference>
<dbReference type="EMBL" id="JTHE02000003">
    <property type="protein sequence ID" value="NEV69265.1"/>
    <property type="molecule type" value="Genomic_DNA"/>
</dbReference>
<reference evidence="1" key="1">
    <citation type="submission" date="2014-11" db="EMBL/GenBank/DDBJ databases">
        <authorList>
            <person name="Malar M.C."/>
            <person name="Sen D."/>
            <person name="Tripathy S."/>
        </authorList>
    </citation>
    <scope>NUCLEOTIDE SEQUENCE</scope>
    <source>
        <strain evidence="1">BDU141951</strain>
    </source>
</reference>
<proteinExistence type="predicted"/>
<reference evidence="1" key="3">
    <citation type="submission" date="2020-02" db="EMBL/GenBank/DDBJ databases">
        <authorList>
            <person name="Sarangi A.N."/>
            <person name="Ghosh S."/>
            <person name="Mukherjee M."/>
            <person name="Tripathy S."/>
        </authorList>
    </citation>
    <scope>NUCLEOTIDE SEQUENCE</scope>
    <source>
        <strain evidence="1">BDU141951</strain>
    </source>
</reference>
<name>A0A0C1Y9I6_9CYAN</name>
<accession>A0A0C1Y9I6</accession>
<sequence length="96" mass="10969">MNINRARLRQLHTALVPVMVLPLLLTLTTGVLFQFAVASDRANDFLWLLELHRGKFGQLNLDFIYPILNALGLLTLVISGFLMWLQSPVRKRKKTP</sequence>
<gene>
    <name evidence="1" type="ORF">QQ91_019380</name>
</gene>
<protein>
    <submittedName>
        <fullName evidence="1">PepSY domain-containing protein</fullName>
    </submittedName>
</protein>
<comment type="caution">
    <text evidence="1">The sequence shown here is derived from an EMBL/GenBank/DDBJ whole genome shotgun (WGS) entry which is preliminary data.</text>
</comment>
<organism evidence="1">
    <name type="scientific">Lyngbya confervoides BDU141951</name>
    <dbReference type="NCBI Taxonomy" id="1574623"/>
    <lineage>
        <taxon>Bacteria</taxon>
        <taxon>Bacillati</taxon>
        <taxon>Cyanobacteriota</taxon>
        <taxon>Cyanophyceae</taxon>
        <taxon>Oscillatoriophycideae</taxon>
        <taxon>Oscillatoriales</taxon>
        <taxon>Microcoleaceae</taxon>
        <taxon>Lyngbya</taxon>
    </lineage>
</organism>